<feature type="domain" description="Bacterial Ig-like" evidence="1">
    <location>
        <begin position="177"/>
        <end position="250"/>
    </location>
</feature>
<reference evidence="2 3" key="1">
    <citation type="submission" date="2018-06" db="EMBL/GenBank/DDBJ databases">
        <authorList>
            <consortium name="Pathogen Informatics"/>
            <person name="Doyle S."/>
        </authorList>
    </citation>
    <scope>NUCLEOTIDE SEQUENCE [LARGE SCALE GENOMIC DNA]</scope>
    <source>
        <strain evidence="2 3">NCTC12120</strain>
    </source>
</reference>
<dbReference type="AlphaFoldDB" id="A0A2X3JCA5"/>
<evidence type="ECO:0000259" key="1">
    <source>
        <dbReference type="Pfam" id="PF19077"/>
    </source>
</evidence>
<dbReference type="Pfam" id="PF19077">
    <property type="entry name" value="Big_13"/>
    <property type="match status" value="3"/>
</dbReference>
<evidence type="ECO:0000313" key="2">
    <source>
        <dbReference type="EMBL" id="SQC93563.1"/>
    </source>
</evidence>
<organism evidence="2 3">
    <name type="scientific">Cedecea neteri</name>
    <dbReference type="NCBI Taxonomy" id="158822"/>
    <lineage>
        <taxon>Bacteria</taxon>
        <taxon>Pseudomonadati</taxon>
        <taxon>Pseudomonadota</taxon>
        <taxon>Gammaproteobacteria</taxon>
        <taxon>Enterobacterales</taxon>
        <taxon>Enterobacteriaceae</taxon>
        <taxon>Cedecea</taxon>
    </lineage>
</organism>
<protein>
    <recommendedName>
        <fullName evidence="1">Bacterial Ig-like domain-containing protein</fullName>
    </recommendedName>
</protein>
<sequence>MATVSASGTWSAAVPAEDVSLWAAGNITVTAAGSSSSGNPISIDHSVKVDLSPVAVSVEAITADNVLNAAEKGADLVLSGKTQNVEAGQTVTIIFGGHTYTAQVESDGNWHYTVPAGDMAGLKDGDASVKVSVTNVNGNGASAEREFSVDATSPGLTIDRIATDNVINAAEAGAGVTVTGTSNAEAGQTVTLTLDGKTYTGVVKADGTWSITLDSTALGALADNQYAVKVDVSDAAGNKTTGSQSMTLDTTAPTVSFNVVAGDDIINLEEHAQAQIISGSSAGAATGNKIVITLDGIQYVTQVDANGNWSVGVPASAVSALKNGTATITATLTDSAGNEGTNSHTVEVNAARIGLTIDTISQDDVINAAEALQDLVISGGSTELAVGTQVTVTLNGIQYSATVQQGGSWSVTVPANQVQNLAHGSGYTVMASATDSANNATSATHNISVDTVAPIVTIADISGDNVINAAEQQQPLTIRGTSSAEAGQKVTVKLGSESYEATVQADGSWSLIVAAADLAKLADGDFSVHASVSDKAGNPGSADRTLTVDTTAPTITFDKVAGDDIINSAEQQAGQVISGTTSAQPGQTITVTFNNHAYMAVVSDTGTWSVTVPAQDFLGAADGSYQISASVSDKAGNSSSADKQVTLSGEVPTISINTFAGDDIVSAAEHGTPLVLSGVTNAPAGQTVTITLNGQKYTTTVNGDGSWSYTLGSSAVSALADGDAYVIHASVSNSIGNSAGADRTITVDTTPPQMTISIDALQKRYRVERQRLYYLRQQGRRKRLPERALGNNEKAQISFDGGQIGLTWWLTVKHGAMPTGALCRTAS</sequence>
<gene>
    <name evidence="2" type="ORF">NCTC12120_06677</name>
</gene>
<dbReference type="InterPro" id="IPR049826">
    <property type="entry name" value="Ig-like_ice"/>
</dbReference>
<proteinExistence type="predicted"/>
<evidence type="ECO:0000313" key="3">
    <source>
        <dbReference type="Proteomes" id="UP000251197"/>
    </source>
</evidence>
<dbReference type="InterPro" id="IPR013783">
    <property type="entry name" value="Ig-like_fold"/>
</dbReference>
<dbReference type="NCBIfam" id="NF033510">
    <property type="entry name" value="Ca_tandemer"/>
    <property type="match status" value="7"/>
</dbReference>
<dbReference type="EMBL" id="UAVU01000011">
    <property type="protein sequence ID" value="SQC93563.1"/>
    <property type="molecule type" value="Genomic_DNA"/>
</dbReference>
<feature type="domain" description="Bacterial Ig-like" evidence="1">
    <location>
        <begin position="460"/>
        <end position="550"/>
    </location>
</feature>
<feature type="domain" description="Bacterial Ig-like" evidence="1">
    <location>
        <begin position="578"/>
        <end position="646"/>
    </location>
</feature>
<dbReference type="Proteomes" id="UP000251197">
    <property type="component" value="Unassembled WGS sequence"/>
</dbReference>
<dbReference type="InterPro" id="IPR044016">
    <property type="entry name" value="Big_13"/>
</dbReference>
<dbReference type="NCBIfam" id="NF012196">
    <property type="entry name" value="Ig_like_ice"/>
    <property type="match status" value="6"/>
</dbReference>
<dbReference type="Gene3D" id="2.60.40.10">
    <property type="entry name" value="Immunoglobulins"/>
    <property type="match status" value="8"/>
</dbReference>
<name>A0A2X3JCA5_9ENTR</name>
<accession>A0A2X3JCA5</accession>